<dbReference type="Gene3D" id="3.50.4.10">
    <property type="entry name" value="Hepatocyte Growth Factor"/>
    <property type="match status" value="1"/>
</dbReference>
<dbReference type="EMBL" id="SKBQ01000012">
    <property type="protein sequence ID" value="TPX17797.1"/>
    <property type="molecule type" value="Genomic_DNA"/>
</dbReference>
<keyword evidence="5" id="KW-1185">Reference proteome</keyword>
<evidence type="ECO:0000259" key="3">
    <source>
        <dbReference type="PROSITE" id="PS50948"/>
    </source>
</evidence>
<accession>A0A507BD09</accession>
<feature type="region of interest" description="Disordered" evidence="1">
    <location>
        <begin position="23"/>
        <end position="43"/>
    </location>
</feature>
<dbReference type="PROSITE" id="PS50948">
    <property type="entry name" value="PAN"/>
    <property type="match status" value="3"/>
</dbReference>
<sequence>MRSAGLLAGFALLGASRLASAGKCVPRPSSTTTGAGAVSSPSATTTAPAEVKVVVNDIANGNFAGYDPNWPGGVYGFNSTGDVQLIQGFGYQGDGSKETGCVQMTSGVQRRRGRRQANTDYNAMIEQKLENLDLTTQYTVRFFYTILESTVAGSCRYDAYYGDVLFKSTDYFPVVAKTNPGNTPWRELVTSAAVTTTDGYLKFVLNCASGAYAQVFIDQVFVSNKVTPDDVDNISLLYTSIGSATPTPSTPQSSTVVVTTTSSSSSPAVPASTEPSTSSSSSTVASSTTVPPTSTRSSLPSGVSSNSPAICVSLLNTNTNGKICSKRIYTVTNQYRVIKQDDITAEQCGAACFADPACQSFAWNTMGKCANTCTLSTAGAPDTSLNSGPTSPYAWDRACIVPQQCPVKPTGNVCVDRAPAKQCNQILGTPKFCATPFYSTPMAAQCGSSACRDLCMQYPSCKSFAVVYGANSFTCNLYAGSSALVATSGGSQLFTDVDCYQCDISSTFSYSYVAGLSDPAGMPPLQCSPNSVSSIVPSSTSSPTPTPSSSSTTSTTPTSAPTPTPETSTTSSPTRTFSGCYSGPTGTVLGQCTLLSPSPTGLTCAKQGTTTTQINYSWPRTIYLMQNSLTDCAVICATDPECKSYAFDVSNIVCRFGKSSIAKAGFVPDATASMYWSDAACADCVLCTYPSGSSTTSTTSSTSSTTAAASPTSTCALTNGQGCTLKTWVTAGSICQQVGSLTRSEVWGVDIRTYPYQGNPAQCAAVCAQIRGCASSAYDSRRGMCQFITLSLTGAGFKAGSGSDSVTWSDKACFDCPSCDPSSSTPTTSAPSSGHSTDPATTSSTSTSLFIPGYPESTATSSSSTSVFIPTYLETTSHSTASQSPEVTATPSSSGPSTSSSSAPSSTSSAACTAATPALSDLVTCGMPGSNGQQAQTAILPSYVIKAVGSLANCALVCLQRTDCKGFAYSLTDTACYPFTKGTADLGLTYSSSSKLRYYDSGCFSC</sequence>
<evidence type="ECO:0000313" key="5">
    <source>
        <dbReference type="Proteomes" id="UP000319257"/>
    </source>
</evidence>
<feature type="domain" description="Apple" evidence="3">
    <location>
        <begin position="324"/>
        <end position="399"/>
    </location>
</feature>
<dbReference type="AlphaFoldDB" id="A0A507BD09"/>
<keyword evidence="2" id="KW-0732">Signal</keyword>
<dbReference type="GeneID" id="41970345"/>
<dbReference type="InterPro" id="IPR003609">
    <property type="entry name" value="Pan_app"/>
</dbReference>
<feature type="domain" description="Apple" evidence="3">
    <location>
        <begin position="925"/>
        <end position="1003"/>
    </location>
</feature>
<feature type="domain" description="Apple" evidence="3">
    <location>
        <begin position="604"/>
        <end position="681"/>
    </location>
</feature>
<dbReference type="OrthoDB" id="5241071at2759"/>
<feature type="signal peptide" evidence="2">
    <location>
        <begin position="1"/>
        <end position="21"/>
    </location>
</feature>
<dbReference type="STRING" id="1093900.A0A507BD09"/>
<dbReference type="SUPFAM" id="SSF57414">
    <property type="entry name" value="Hairpin loop containing domain-like"/>
    <property type="match status" value="1"/>
</dbReference>
<organism evidence="4 5">
    <name type="scientific">Thyridium curvatum</name>
    <dbReference type="NCBI Taxonomy" id="1093900"/>
    <lineage>
        <taxon>Eukaryota</taxon>
        <taxon>Fungi</taxon>
        <taxon>Dikarya</taxon>
        <taxon>Ascomycota</taxon>
        <taxon>Pezizomycotina</taxon>
        <taxon>Sordariomycetes</taxon>
        <taxon>Sordariomycetidae</taxon>
        <taxon>Thyridiales</taxon>
        <taxon>Thyridiaceae</taxon>
        <taxon>Thyridium</taxon>
    </lineage>
</organism>
<gene>
    <name evidence="4" type="ORF">E0L32_002898</name>
</gene>
<evidence type="ECO:0000256" key="2">
    <source>
        <dbReference type="SAM" id="SignalP"/>
    </source>
</evidence>
<name>A0A507BD09_9PEZI</name>
<feature type="region of interest" description="Disordered" evidence="1">
    <location>
        <begin position="825"/>
        <end position="849"/>
    </location>
</feature>
<proteinExistence type="predicted"/>
<dbReference type="RefSeq" id="XP_030999508.1">
    <property type="nucleotide sequence ID" value="XM_031137138.1"/>
</dbReference>
<feature type="region of interest" description="Disordered" evidence="1">
    <location>
        <begin position="245"/>
        <end position="305"/>
    </location>
</feature>
<reference evidence="4 5" key="1">
    <citation type="submission" date="2019-06" db="EMBL/GenBank/DDBJ databases">
        <title>Draft genome sequence of the filamentous fungus Phialemoniopsis curvata isolated from diesel fuel.</title>
        <authorList>
            <person name="Varaljay V.A."/>
            <person name="Lyon W.J."/>
            <person name="Crouch A.L."/>
            <person name="Drake C.E."/>
            <person name="Hollomon J.M."/>
            <person name="Nadeau L.J."/>
            <person name="Nunn H.S."/>
            <person name="Stevenson B.S."/>
            <person name="Bojanowski C.L."/>
            <person name="Crookes-Goodson W.J."/>
        </authorList>
    </citation>
    <scope>NUCLEOTIDE SEQUENCE [LARGE SCALE GENOMIC DNA]</scope>
    <source>
        <strain evidence="4 5">D216</strain>
    </source>
</reference>
<feature type="compositionally biased region" description="Low complexity" evidence="1">
    <location>
        <begin position="888"/>
        <end position="905"/>
    </location>
</feature>
<feature type="region of interest" description="Disordered" evidence="1">
    <location>
        <begin position="878"/>
        <end position="905"/>
    </location>
</feature>
<dbReference type="Proteomes" id="UP000319257">
    <property type="component" value="Unassembled WGS sequence"/>
</dbReference>
<dbReference type="InParanoid" id="A0A507BD09"/>
<feature type="region of interest" description="Disordered" evidence="1">
    <location>
        <begin position="530"/>
        <end position="576"/>
    </location>
</feature>
<feature type="compositionally biased region" description="Polar residues" evidence="1">
    <location>
        <begin position="878"/>
        <end position="887"/>
    </location>
</feature>
<evidence type="ECO:0000313" key="4">
    <source>
        <dbReference type="EMBL" id="TPX17797.1"/>
    </source>
</evidence>
<feature type="chain" id="PRO_5021429516" description="Apple domain-containing protein" evidence="2">
    <location>
        <begin position="22"/>
        <end position="1006"/>
    </location>
</feature>
<comment type="caution">
    <text evidence="4">The sequence shown here is derived from an EMBL/GenBank/DDBJ whole genome shotgun (WGS) entry which is preliminary data.</text>
</comment>
<feature type="compositionally biased region" description="Low complexity" evidence="1">
    <location>
        <begin position="825"/>
        <end position="848"/>
    </location>
</feature>
<evidence type="ECO:0000256" key="1">
    <source>
        <dbReference type="SAM" id="MobiDB-lite"/>
    </source>
</evidence>
<dbReference type="Pfam" id="PF14295">
    <property type="entry name" value="PAN_4"/>
    <property type="match status" value="4"/>
</dbReference>
<protein>
    <recommendedName>
        <fullName evidence="3">Apple domain-containing protein</fullName>
    </recommendedName>
</protein>